<proteinExistence type="predicted"/>
<dbReference type="InterPro" id="IPR038740">
    <property type="entry name" value="BioF2-like_GNAT_dom"/>
</dbReference>
<evidence type="ECO:0000313" key="3">
    <source>
        <dbReference type="Proteomes" id="UP000242205"/>
    </source>
</evidence>
<accession>A0A2I6S7L1</accession>
<organism evidence="2 3">
    <name type="scientific">Pseudazoarcus pumilus</name>
    <dbReference type="NCBI Taxonomy" id="2067960"/>
    <lineage>
        <taxon>Bacteria</taxon>
        <taxon>Pseudomonadati</taxon>
        <taxon>Pseudomonadota</taxon>
        <taxon>Betaproteobacteria</taxon>
        <taxon>Rhodocyclales</taxon>
        <taxon>Zoogloeaceae</taxon>
        <taxon>Pseudazoarcus</taxon>
    </lineage>
</organism>
<dbReference type="AlphaFoldDB" id="A0A2I6S7L1"/>
<evidence type="ECO:0000313" key="2">
    <source>
        <dbReference type="EMBL" id="AUN95237.1"/>
    </source>
</evidence>
<dbReference type="EMBL" id="CP025682">
    <property type="protein sequence ID" value="AUN95237.1"/>
    <property type="molecule type" value="Genomic_DNA"/>
</dbReference>
<gene>
    <name evidence="2" type="ORF">C0099_10035</name>
</gene>
<protein>
    <recommendedName>
        <fullName evidence="1">BioF2-like acetyltransferase domain-containing protein</fullName>
    </recommendedName>
</protein>
<keyword evidence="3" id="KW-1185">Reference proteome</keyword>
<reference evidence="2 3" key="1">
    <citation type="submission" date="2018-01" db="EMBL/GenBank/DDBJ databases">
        <authorList>
            <person name="Fu G.-Y."/>
        </authorList>
    </citation>
    <scope>NUCLEOTIDE SEQUENCE [LARGE SCALE GENOMIC DNA]</scope>
    <source>
        <strain evidence="2 3">SY39</strain>
    </source>
</reference>
<dbReference type="OrthoDB" id="7375995at2"/>
<feature type="domain" description="BioF2-like acetyltransferase" evidence="1">
    <location>
        <begin position="188"/>
        <end position="310"/>
    </location>
</feature>
<dbReference type="Gene3D" id="3.40.630.30">
    <property type="match status" value="1"/>
</dbReference>
<evidence type="ECO:0000259" key="1">
    <source>
        <dbReference type="Pfam" id="PF13480"/>
    </source>
</evidence>
<name>A0A2I6S7L1_9RHOO</name>
<sequence>MDCGWARGLRRVCRARQRRSARAGGVAPRLARANAGLAYAPVARRRAARHPAPHVACLVCRRRVRGAAMSFVGYASEAYARSLAFAGEPLHLPACGGWVLRRAIPGTPYFDAMGPYPLFACRDWSRLGEDLAALKRSGLVSLTLVADPFAPLTAAGVTGCFDLARPFKRHFVARLGGDVEQIATPHHLRNARRGLRRVEVEQVAKPLSRLDDWVELYQELLLRKGTDDLRVFGRESFRQQLAMDDLVMFGASADGCSVGFQLFMRQADDAYFHLAAYSREGYRCDAAHALSRSAIEHFLSRVSRIDWGGGVGAPDAADDGLAAFKAGWSNDSVDSWLLGAILDAGRYAQLSRAVPATQYFPAYRHGEFGQGAR</sequence>
<dbReference type="KEGG" id="atw:C0099_10035"/>
<dbReference type="SUPFAM" id="SSF55729">
    <property type="entry name" value="Acyl-CoA N-acyltransferases (Nat)"/>
    <property type="match status" value="1"/>
</dbReference>
<dbReference type="Pfam" id="PF13480">
    <property type="entry name" value="Acetyltransf_6"/>
    <property type="match status" value="1"/>
</dbReference>
<dbReference type="Proteomes" id="UP000242205">
    <property type="component" value="Chromosome"/>
</dbReference>
<dbReference type="InterPro" id="IPR016181">
    <property type="entry name" value="Acyl_CoA_acyltransferase"/>
</dbReference>